<proteinExistence type="predicted"/>
<keyword evidence="2" id="KW-1185">Reference proteome</keyword>
<comment type="caution">
    <text evidence="1">The sequence shown here is derived from an EMBL/GenBank/DDBJ whole genome shotgun (WGS) entry which is preliminary data.</text>
</comment>
<sequence>MNEFDSEVEAARHLLDQRHERHGDFCFHKKDRPVVQCSDGHCVHAYDVEVTTKRRGVKIATYVGGQEPSWLTQFEADLQARRFSPEGD</sequence>
<dbReference type="EMBL" id="JAAMOW010000002">
    <property type="protein sequence ID" value="NGY03837.1"/>
    <property type="molecule type" value="Genomic_DNA"/>
</dbReference>
<reference evidence="1 2" key="1">
    <citation type="journal article" date="2014" name="Int. J. Syst. Evol. Microbiol.">
        <title>Solimonas terrae sp. nov., isolated from soil.</title>
        <authorList>
            <person name="Kim S.J."/>
            <person name="Moon J.Y."/>
            <person name="Weon H.Y."/>
            <person name="Ahn J.H."/>
            <person name="Chen W.M."/>
            <person name="Kwon S.W."/>
        </authorList>
    </citation>
    <scope>NUCLEOTIDE SEQUENCE [LARGE SCALE GENOMIC DNA]</scope>
    <source>
        <strain evidence="1 2">KIS83-12</strain>
    </source>
</reference>
<protein>
    <submittedName>
        <fullName evidence="1">Uncharacterized protein</fullName>
    </submittedName>
</protein>
<evidence type="ECO:0000313" key="1">
    <source>
        <dbReference type="EMBL" id="NGY03837.1"/>
    </source>
</evidence>
<dbReference type="Proteomes" id="UP000472676">
    <property type="component" value="Unassembled WGS sequence"/>
</dbReference>
<organism evidence="1 2">
    <name type="scientific">Solimonas terrae</name>
    <dbReference type="NCBI Taxonomy" id="1396819"/>
    <lineage>
        <taxon>Bacteria</taxon>
        <taxon>Pseudomonadati</taxon>
        <taxon>Pseudomonadota</taxon>
        <taxon>Gammaproteobacteria</taxon>
        <taxon>Nevskiales</taxon>
        <taxon>Nevskiaceae</taxon>
        <taxon>Solimonas</taxon>
    </lineage>
</organism>
<evidence type="ECO:0000313" key="2">
    <source>
        <dbReference type="Proteomes" id="UP000472676"/>
    </source>
</evidence>
<accession>A0A6M2BP50</accession>
<gene>
    <name evidence="1" type="ORF">G7Y85_03600</name>
</gene>
<dbReference type="RefSeq" id="WP_166251948.1">
    <property type="nucleotide sequence ID" value="NZ_JAAMOW010000002.1"/>
</dbReference>
<name>A0A6M2BP50_9GAMM</name>
<dbReference type="AlphaFoldDB" id="A0A6M2BP50"/>